<evidence type="ECO:0000313" key="2">
    <source>
        <dbReference type="Proteomes" id="UP000789366"/>
    </source>
</evidence>
<keyword evidence="2" id="KW-1185">Reference proteome</keyword>
<accession>A0ACA9LLG3</accession>
<dbReference type="EMBL" id="CAJVPW010004258">
    <property type="protein sequence ID" value="CAG8537649.1"/>
    <property type="molecule type" value="Genomic_DNA"/>
</dbReference>
<evidence type="ECO:0000313" key="1">
    <source>
        <dbReference type="EMBL" id="CAG8537649.1"/>
    </source>
</evidence>
<protein>
    <submittedName>
        <fullName evidence="1">5329_t:CDS:1</fullName>
    </submittedName>
</protein>
<proteinExistence type="predicted"/>
<sequence>IMKETNTQNSKFFSFQPFETLNSSTKRKDRTEKILCDTIALMNIKGGSLETYSDTCWVSIYNTTSSIVYVKPAIDKLIEEQADIFTNQEVYKIVYNIDDIFYTLCKRIASVFEPIKYAINILESHMVNLADCLIEIVQIAATLMRIPTSNDFRTLAIIAFNFHYQQFDIFLYLLTYFLYPNYHNCSLKKGTFRYICKLAVDYYKNLHYNEKECCELVNQLIKYKARVAA</sequence>
<feature type="non-terminal residue" evidence="1">
    <location>
        <position position="1"/>
    </location>
</feature>
<gene>
    <name evidence="1" type="ORF">SPELUC_LOCUS4655</name>
</gene>
<organism evidence="1 2">
    <name type="scientific">Cetraspora pellucida</name>
    <dbReference type="NCBI Taxonomy" id="1433469"/>
    <lineage>
        <taxon>Eukaryota</taxon>
        <taxon>Fungi</taxon>
        <taxon>Fungi incertae sedis</taxon>
        <taxon>Mucoromycota</taxon>
        <taxon>Glomeromycotina</taxon>
        <taxon>Glomeromycetes</taxon>
        <taxon>Diversisporales</taxon>
        <taxon>Gigasporaceae</taxon>
        <taxon>Cetraspora</taxon>
    </lineage>
</organism>
<comment type="caution">
    <text evidence="1">The sequence shown here is derived from an EMBL/GenBank/DDBJ whole genome shotgun (WGS) entry which is preliminary data.</text>
</comment>
<reference evidence="1" key="1">
    <citation type="submission" date="2021-06" db="EMBL/GenBank/DDBJ databases">
        <authorList>
            <person name="Kallberg Y."/>
            <person name="Tangrot J."/>
            <person name="Rosling A."/>
        </authorList>
    </citation>
    <scope>NUCLEOTIDE SEQUENCE</scope>
    <source>
        <strain evidence="1">28 12/20/2015</strain>
    </source>
</reference>
<name>A0ACA9LLG3_9GLOM</name>
<dbReference type="Proteomes" id="UP000789366">
    <property type="component" value="Unassembled WGS sequence"/>
</dbReference>